<organism evidence="2 3">
    <name type="scientific">Pseudobutyrivibrio xylanivorans</name>
    <dbReference type="NCBI Taxonomy" id="185007"/>
    <lineage>
        <taxon>Bacteria</taxon>
        <taxon>Bacillati</taxon>
        <taxon>Bacillota</taxon>
        <taxon>Clostridia</taxon>
        <taxon>Lachnospirales</taxon>
        <taxon>Lachnospiraceae</taxon>
        <taxon>Pseudobutyrivibrio</taxon>
    </lineage>
</organism>
<evidence type="ECO:0008006" key="4">
    <source>
        <dbReference type="Google" id="ProtNLM"/>
    </source>
</evidence>
<protein>
    <recommendedName>
        <fullName evidence="4">Zn-finger containing protein</fullName>
    </recommendedName>
</protein>
<reference evidence="2 3" key="1">
    <citation type="submission" date="2016-10" db="EMBL/GenBank/DDBJ databases">
        <authorList>
            <person name="de Groot N.N."/>
        </authorList>
    </citation>
    <scope>NUCLEOTIDE SEQUENCE [LARGE SCALE GENOMIC DNA]</scope>
    <source>
        <strain evidence="2 3">DSM 10317</strain>
    </source>
</reference>
<dbReference type="AlphaFoldDB" id="A0A1G5RSE6"/>
<feature type="transmembrane region" description="Helical" evidence="1">
    <location>
        <begin position="43"/>
        <end position="60"/>
    </location>
</feature>
<accession>A0A1G5RSE6</accession>
<dbReference type="RefSeq" id="WP_242830137.1">
    <property type="nucleotide sequence ID" value="NZ_FMWK01000002.1"/>
</dbReference>
<sequence>MNNFRYRMAQLFAGRTGVDALGRTFTWVAMILMIVTMFTHSNIAYLLAMACLVYSIWRMFSKNYQKRYYENQMFLQKTAKIRGFFMRLTPNVRNSIIKARYNMEQRRTYKIFKCPSCKQKLRAPRGRGKIQVNCSRCHTQFIKKV</sequence>
<dbReference type="Proteomes" id="UP000199428">
    <property type="component" value="Unassembled WGS sequence"/>
</dbReference>
<evidence type="ECO:0000256" key="1">
    <source>
        <dbReference type="SAM" id="Phobius"/>
    </source>
</evidence>
<keyword evidence="1" id="KW-1133">Transmembrane helix</keyword>
<proteinExistence type="predicted"/>
<keyword evidence="1" id="KW-0472">Membrane</keyword>
<keyword evidence="1" id="KW-0812">Transmembrane</keyword>
<dbReference type="EMBL" id="FMWK01000002">
    <property type="protein sequence ID" value="SCZ77023.1"/>
    <property type="molecule type" value="Genomic_DNA"/>
</dbReference>
<gene>
    <name evidence="2" type="ORF">SAMN02910350_00567</name>
</gene>
<evidence type="ECO:0000313" key="3">
    <source>
        <dbReference type="Proteomes" id="UP000199428"/>
    </source>
</evidence>
<name>A0A1G5RSE6_PSEXY</name>
<evidence type="ECO:0000313" key="2">
    <source>
        <dbReference type="EMBL" id="SCZ77023.1"/>
    </source>
</evidence>
<feature type="transmembrane region" description="Helical" evidence="1">
    <location>
        <begin position="20"/>
        <end position="37"/>
    </location>
</feature>